<dbReference type="EMBL" id="JACIGK010000013">
    <property type="protein sequence ID" value="MBB4266406.1"/>
    <property type="molecule type" value="Genomic_DNA"/>
</dbReference>
<dbReference type="Pfam" id="PF12697">
    <property type="entry name" value="Abhydrolase_6"/>
    <property type="match status" value="1"/>
</dbReference>
<proteinExistence type="predicted"/>
<name>A0A7W6WAE4_9PROT</name>
<gene>
    <name evidence="2" type="ORF">GGD89_002037</name>
</gene>
<dbReference type="InterPro" id="IPR029058">
    <property type="entry name" value="AB_hydrolase_fold"/>
</dbReference>
<dbReference type="InterPro" id="IPR050471">
    <property type="entry name" value="AB_hydrolase"/>
</dbReference>
<keyword evidence="3" id="KW-1185">Reference proteome</keyword>
<evidence type="ECO:0000313" key="2">
    <source>
        <dbReference type="EMBL" id="MBB4266406.1"/>
    </source>
</evidence>
<dbReference type="PANTHER" id="PTHR43433">
    <property type="entry name" value="HYDROLASE, ALPHA/BETA FOLD FAMILY PROTEIN"/>
    <property type="match status" value="1"/>
</dbReference>
<reference evidence="2 3" key="1">
    <citation type="submission" date="2020-08" db="EMBL/GenBank/DDBJ databases">
        <title>Genome sequencing of Purple Non-Sulfur Bacteria from various extreme environments.</title>
        <authorList>
            <person name="Mayer M."/>
        </authorList>
    </citation>
    <scope>NUCLEOTIDE SEQUENCE [LARGE SCALE GENOMIC DNA]</scope>
    <source>
        <strain evidence="2 3">JA131</strain>
    </source>
</reference>
<sequence length="274" mass="29457">MTPDAGIVSLETEDQVLTIDGVRLPARWLRPVSAPANAPVLVFLHEGLGSIGLWKDFPEALCRVTGLPGFVYERQGHGGADPLPHGPRPVEYLEEQGERVLPKVLDAAGIEHFIHVGHSDGGSIALLHAATRPPGLRGVVTEAAHVMVEDITLAGIRAARVAYQEGGLKPRLERWHGPNTEGVFWGWNATWLAPPFAAWDMRDRLPFIHCPLLVVQGADDEYGSPAQVTAIAEGTGGPAVPLLIPACGHVPHHQARPTVIEAIRAFLQGPLMRA</sequence>
<feature type="domain" description="AB hydrolase-1" evidence="1">
    <location>
        <begin position="41"/>
        <end position="256"/>
    </location>
</feature>
<dbReference type="AlphaFoldDB" id="A0A7W6WAE4"/>
<accession>A0A7W6WAE4</accession>
<dbReference type="Proteomes" id="UP000554286">
    <property type="component" value="Unassembled WGS sequence"/>
</dbReference>
<dbReference type="Gene3D" id="3.40.50.1820">
    <property type="entry name" value="alpha/beta hydrolase"/>
    <property type="match status" value="1"/>
</dbReference>
<comment type="caution">
    <text evidence="2">The sequence shown here is derived from an EMBL/GenBank/DDBJ whole genome shotgun (WGS) entry which is preliminary data.</text>
</comment>
<dbReference type="SUPFAM" id="SSF53474">
    <property type="entry name" value="alpha/beta-Hydrolases"/>
    <property type="match status" value="1"/>
</dbReference>
<evidence type="ECO:0000259" key="1">
    <source>
        <dbReference type="Pfam" id="PF12697"/>
    </source>
</evidence>
<dbReference type="PANTHER" id="PTHR43433:SF5">
    <property type="entry name" value="AB HYDROLASE-1 DOMAIN-CONTAINING PROTEIN"/>
    <property type="match status" value="1"/>
</dbReference>
<evidence type="ECO:0000313" key="3">
    <source>
        <dbReference type="Proteomes" id="UP000554286"/>
    </source>
</evidence>
<dbReference type="RefSeq" id="WP_184044781.1">
    <property type="nucleotide sequence ID" value="NZ_JACIGK010000013.1"/>
</dbReference>
<dbReference type="InterPro" id="IPR000073">
    <property type="entry name" value="AB_hydrolase_1"/>
</dbReference>
<organism evidence="2 3">
    <name type="scientific">Roseospira visakhapatnamensis</name>
    <dbReference type="NCBI Taxonomy" id="390880"/>
    <lineage>
        <taxon>Bacteria</taxon>
        <taxon>Pseudomonadati</taxon>
        <taxon>Pseudomonadota</taxon>
        <taxon>Alphaproteobacteria</taxon>
        <taxon>Rhodospirillales</taxon>
        <taxon>Rhodospirillaceae</taxon>
        <taxon>Roseospira</taxon>
    </lineage>
</organism>
<protein>
    <submittedName>
        <fullName evidence="2">Pimeloyl-ACP methyl ester carboxylesterase</fullName>
    </submittedName>
</protein>